<evidence type="ECO:0000313" key="2">
    <source>
        <dbReference type="Proteomes" id="UP000770717"/>
    </source>
</evidence>
<dbReference type="EMBL" id="WNTK01000001">
    <property type="protein sequence ID" value="KAG9491537.1"/>
    <property type="molecule type" value="Genomic_DNA"/>
</dbReference>
<protein>
    <submittedName>
        <fullName evidence="1">Uncharacterized protein</fullName>
    </submittedName>
</protein>
<accession>A0A8J6FPI3</accession>
<keyword evidence="2" id="KW-1185">Reference proteome</keyword>
<sequence>MNGIYYKCLDRLDALLASRTLVLVSTFPGKRLMSMFGHSLNGRCVNDQVDLETAIMEKPFKCTYVPDSSFLKMVTKVYFRSSPGYKAPY</sequence>
<dbReference type="AlphaFoldDB" id="A0A8J6FPI3"/>
<reference evidence="1" key="1">
    <citation type="thesis" date="2020" institute="ProQuest LLC" country="789 East Eisenhower Parkway, Ann Arbor, MI, USA">
        <title>Comparative Genomics and Chromosome Evolution.</title>
        <authorList>
            <person name="Mudd A.B."/>
        </authorList>
    </citation>
    <scope>NUCLEOTIDE SEQUENCE</scope>
    <source>
        <strain evidence="1">HN-11 Male</strain>
        <tissue evidence="1">Kidney and liver</tissue>
    </source>
</reference>
<comment type="caution">
    <text evidence="1">The sequence shown here is derived from an EMBL/GenBank/DDBJ whole genome shotgun (WGS) entry which is preliminary data.</text>
</comment>
<organism evidence="1 2">
    <name type="scientific">Eleutherodactylus coqui</name>
    <name type="common">Puerto Rican coqui</name>
    <dbReference type="NCBI Taxonomy" id="57060"/>
    <lineage>
        <taxon>Eukaryota</taxon>
        <taxon>Metazoa</taxon>
        <taxon>Chordata</taxon>
        <taxon>Craniata</taxon>
        <taxon>Vertebrata</taxon>
        <taxon>Euteleostomi</taxon>
        <taxon>Amphibia</taxon>
        <taxon>Batrachia</taxon>
        <taxon>Anura</taxon>
        <taxon>Neobatrachia</taxon>
        <taxon>Hyloidea</taxon>
        <taxon>Eleutherodactylidae</taxon>
        <taxon>Eleutherodactylinae</taxon>
        <taxon>Eleutherodactylus</taxon>
        <taxon>Eleutherodactylus</taxon>
    </lineage>
</organism>
<evidence type="ECO:0000313" key="1">
    <source>
        <dbReference type="EMBL" id="KAG9491537.1"/>
    </source>
</evidence>
<name>A0A8J6FPI3_ELECQ</name>
<proteinExistence type="predicted"/>
<dbReference type="Proteomes" id="UP000770717">
    <property type="component" value="Unassembled WGS sequence"/>
</dbReference>
<gene>
    <name evidence="1" type="ORF">GDO78_000182</name>
</gene>